<protein>
    <submittedName>
        <fullName evidence="1">Uncharacterized protein</fullName>
    </submittedName>
</protein>
<accession>A0ACB7PFV4</accession>
<name>A0ACB7PFV4_9PEZI</name>
<keyword evidence="2" id="KW-1185">Reference proteome</keyword>
<evidence type="ECO:0000313" key="1">
    <source>
        <dbReference type="EMBL" id="KAH6636218.1"/>
    </source>
</evidence>
<dbReference type="EMBL" id="JAGIZQ010000003">
    <property type="protein sequence ID" value="KAH6636218.1"/>
    <property type="molecule type" value="Genomic_DNA"/>
</dbReference>
<gene>
    <name evidence="1" type="ORF">F5144DRAFT_600981</name>
</gene>
<proteinExistence type="predicted"/>
<reference evidence="1 2" key="1">
    <citation type="journal article" date="2021" name="Nat. Commun.">
        <title>Genetic determinants of endophytism in the Arabidopsis root mycobiome.</title>
        <authorList>
            <person name="Mesny F."/>
            <person name="Miyauchi S."/>
            <person name="Thiergart T."/>
            <person name="Pickel B."/>
            <person name="Atanasova L."/>
            <person name="Karlsson M."/>
            <person name="Huettel B."/>
            <person name="Barry K.W."/>
            <person name="Haridas S."/>
            <person name="Chen C."/>
            <person name="Bauer D."/>
            <person name="Andreopoulos W."/>
            <person name="Pangilinan J."/>
            <person name="LaButti K."/>
            <person name="Riley R."/>
            <person name="Lipzen A."/>
            <person name="Clum A."/>
            <person name="Drula E."/>
            <person name="Henrissat B."/>
            <person name="Kohler A."/>
            <person name="Grigoriev I.V."/>
            <person name="Martin F.M."/>
            <person name="Hacquard S."/>
        </authorList>
    </citation>
    <scope>NUCLEOTIDE SEQUENCE [LARGE SCALE GENOMIC DNA]</scope>
    <source>
        <strain evidence="1 2">MPI-SDFR-AT-0079</strain>
    </source>
</reference>
<evidence type="ECO:0000313" key="2">
    <source>
        <dbReference type="Proteomes" id="UP000724584"/>
    </source>
</evidence>
<comment type="caution">
    <text evidence="1">The sequence shown here is derived from an EMBL/GenBank/DDBJ whole genome shotgun (WGS) entry which is preliminary data.</text>
</comment>
<dbReference type="Proteomes" id="UP000724584">
    <property type="component" value="Unassembled WGS sequence"/>
</dbReference>
<sequence length="299" mass="32279">MSSTSETMPAAGGHEVPLLSVNVPLIPVAADEGEDGFRVENTSLEDWQREAVIERTGAIDISCDLVGVLHGWLGEESEEGPFATLMVFRFRFDPKKHARRVIRCKATVEFSSIPMPDDGAKTSKPTVVDIAPGNRLEIVPTTDPEEIKHALNVDLALSGVPFLTPSIGGSFERSKRRDNPDATTVSGNISLAPGVNSGPRSCAGWTLLENATRKSGLPDSLRVAVVVKRVDRHSKFKGMFFGSFPIDDPVLFNPDMPPQGVLSQGYSRVNMGTGIDLQSLMDVTFRTEYVGALKKTAAA</sequence>
<organism evidence="1 2">
    <name type="scientific">Chaetomium tenue</name>
    <dbReference type="NCBI Taxonomy" id="1854479"/>
    <lineage>
        <taxon>Eukaryota</taxon>
        <taxon>Fungi</taxon>
        <taxon>Dikarya</taxon>
        <taxon>Ascomycota</taxon>
        <taxon>Pezizomycotina</taxon>
        <taxon>Sordariomycetes</taxon>
        <taxon>Sordariomycetidae</taxon>
        <taxon>Sordariales</taxon>
        <taxon>Chaetomiaceae</taxon>
        <taxon>Chaetomium</taxon>
    </lineage>
</organism>